<dbReference type="RefSeq" id="WP_161035867.1">
    <property type="nucleotide sequence ID" value="NZ_WWCL01000003.1"/>
</dbReference>
<sequence>MKSTFQIVAAAVCAAALTACGGAGTDKTPVAAVIVQPAYKVTETLVGTGTVAAAGDLVTINLVGYLYDATKADFKGAKVESSVDTGKPAAPFTLGVGTVVTGWDQTIIGMKIGGKRTAILPANMAYGVNSRTEVKANGITYPAIPANSPLVYDFELVDVTKGIIPVVVPPPTTLTSVDVVTGTGTAAASGKTLSVYYTLYLYDGTKPNLRGNKIESNVGGATFDFVLGNGKVIQGWEQGLVGMLAGGSRTLTIPPSLAYGSTQQGNIPPNSTLIFDIQLVSVK</sequence>
<organism evidence="9 10">
    <name type="scientific">Duganella fentianensis</name>
    <dbReference type="NCBI Taxonomy" id="2692177"/>
    <lineage>
        <taxon>Bacteria</taxon>
        <taxon>Pseudomonadati</taxon>
        <taxon>Pseudomonadota</taxon>
        <taxon>Betaproteobacteria</taxon>
        <taxon>Burkholderiales</taxon>
        <taxon>Oxalobacteraceae</taxon>
        <taxon>Telluria group</taxon>
        <taxon>Duganella</taxon>
    </lineage>
</organism>
<comment type="catalytic activity">
    <reaction evidence="1 5 6">
        <text>[protein]-peptidylproline (omega=180) = [protein]-peptidylproline (omega=0)</text>
        <dbReference type="Rhea" id="RHEA:16237"/>
        <dbReference type="Rhea" id="RHEA-COMP:10747"/>
        <dbReference type="Rhea" id="RHEA-COMP:10748"/>
        <dbReference type="ChEBI" id="CHEBI:83833"/>
        <dbReference type="ChEBI" id="CHEBI:83834"/>
        <dbReference type="EC" id="5.2.1.8"/>
    </reaction>
</comment>
<proteinExistence type="inferred from homology"/>
<dbReference type="PANTHER" id="PTHR43811">
    <property type="entry name" value="FKBP-TYPE PEPTIDYL-PROLYL CIS-TRANS ISOMERASE FKPA"/>
    <property type="match status" value="1"/>
</dbReference>
<protein>
    <recommendedName>
        <fullName evidence="6">Peptidyl-prolyl cis-trans isomerase</fullName>
        <ecNumber evidence="6">5.2.1.8</ecNumber>
    </recommendedName>
</protein>
<reference evidence="9" key="1">
    <citation type="submission" date="2019-12" db="EMBL/GenBank/DDBJ databases">
        <title>Novel species isolated from a subtropical stream in China.</title>
        <authorList>
            <person name="Lu H."/>
        </authorList>
    </citation>
    <scope>NUCLEOTIDE SEQUENCE [LARGE SCALE GENOMIC DNA]</scope>
    <source>
        <strain evidence="9">FT93W</strain>
    </source>
</reference>
<dbReference type="Gene3D" id="3.10.50.40">
    <property type="match status" value="2"/>
</dbReference>
<feature type="domain" description="PPIase FKBP-type" evidence="8">
    <location>
        <begin position="55"/>
        <end position="160"/>
    </location>
</feature>
<keyword evidence="4 5" id="KW-0413">Isomerase</keyword>
<evidence type="ECO:0000313" key="9">
    <source>
        <dbReference type="EMBL" id="MYN46325.1"/>
    </source>
</evidence>
<evidence type="ECO:0000259" key="8">
    <source>
        <dbReference type="PROSITE" id="PS50059"/>
    </source>
</evidence>
<evidence type="ECO:0000256" key="1">
    <source>
        <dbReference type="ARBA" id="ARBA00000971"/>
    </source>
</evidence>
<evidence type="ECO:0000256" key="6">
    <source>
        <dbReference type="RuleBase" id="RU003915"/>
    </source>
</evidence>
<dbReference type="Pfam" id="PF00254">
    <property type="entry name" value="FKBP_C"/>
    <property type="match status" value="2"/>
</dbReference>
<dbReference type="PANTHER" id="PTHR43811:SF19">
    <property type="entry name" value="39 KDA FK506-BINDING NUCLEAR PROTEIN"/>
    <property type="match status" value="1"/>
</dbReference>
<comment type="caution">
    <text evidence="9">The sequence shown here is derived from an EMBL/GenBank/DDBJ whole genome shotgun (WGS) entry which is preliminary data.</text>
</comment>
<evidence type="ECO:0000256" key="2">
    <source>
        <dbReference type="ARBA" id="ARBA00006577"/>
    </source>
</evidence>
<dbReference type="AlphaFoldDB" id="A0A845I3A6"/>
<evidence type="ECO:0000256" key="7">
    <source>
        <dbReference type="SAM" id="SignalP"/>
    </source>
</evidence>
<feature type="domain" description="PPIase FKBP-type" evidence="8">
    <location>
        <begin position="190"/>
        <end position="283"/>
    </location>
</feature>
<dbReference type="InterPro" id="IPR001179">
    <property type="entry name" value="PPIase_FKBP_dom"/>
</dbReference>
<dbReference type="InterPro" id="IPR046357">
    <property type="entry name" value="PPIase_dom_sf"/>
</dbReference>
<keyword evidence="3 5" id="KW-0697">Rotamase</keyword>
<dbReference type="EC" id="5.2.1.8" evidence="6"/>
<dbReference type="GO" id="GO:0003755">
    <property type="term" value="F:peptidyl-prolyl cis-trans isomerase activity"/>
    <property type="evidence" value="ECO:0007669"/>
    <property type="project" value="UniProtKB-UniRule"/>
</dbReference>
<keyword evidence="7" id="KW-0732">Signal</keyword>
<dbReference type="PROSITE" id="PS51257">
    <property type="entry name" value="PROKAR_LIPOPROTEIN"/>
    <property type="match status" value="1"/>
</dbReference>
<dbReference type="EMBL" id="WWCL01000003">
    <property type="protein sequence ID" value="MYN46325.1"/>
    <property type="molecule type" value="Genomic_DNA"/>
</dbReference>
<gene>
    <name evidence="9" type="ORF">GTP23_14835</name>
</gene>
<evidence type="ECO:0000256" key="5">
    <source>
        <dbReference type="PROSITE-ProRule" id="PRU00277"/>
    </source>
</evidence>
<name>A0A845I3A6_9BURK</name>
<dbReference type="SUPFAM" id="SSF54534">
    <property type="entry name" value="FKBP-like"/>
    <property type="match status" value="2"/>
</dbReference>
<feature type="chain" id="PRO_5032683407" description="Peptidyl-prolyl cis-trans isomerase" evidence="7">
    <location>
        <begin position="22"/>
        <end position="283"/>
    </location>
</feature>
<evidence type="ECO:0000256" key="4">
    <source>
        <dbReference type="ARBA" id="ARBA00023235"/>
    </source>
</evidence>
<evidence type="ECO:0000313" key="10">
    <source>
        <dbReference type="Proteomes" id="UP000444316"/>
    </source>
</evidence>
<dbReference type="Proteomes" id="UP000444316">
    <property type="component" value="Unassembled WGS sequence"/>
</dbReference>
<evidence type="ECO:0000256" key="3">
    <source>
        <dbReference type="ARBA" id="ARBA00023110"/>
    </source>
</evidence>
<feature type="signal peptide" evidence="7">
    <location>
        <begin position="1"/>
        <end position="21"/>
    </location>
</feature>
<accession>A0A845I3A6</accession>
<dbReference type="PROSITE" id="PS50059">
    <property type="entry name" value="FKBP_PPIASE"/>
    <property type="match status" value="2"/>
</dbReference>
<keyword evidence="10" id="KW-1185">Reference proteome</keyword>
<comment type="similarity">
    <text evidence="2 6">Belongs to the FKBP-type PPIase family.</text>
</comment>